<sequence length="43" mass="4881">MHCKSEQSPCEQSLDTSVIRRQSTYNLKKVTRLVSHSLSCGEL</sequence>
<name>A0A0E9P521_ANGAN</name>
<proteinExistence type="predicted"/>
<dbReference type="EMBL" id="GBXM01109151">
    <property type="protein sequence ID" value="JAG99425.1"/>
    <property type="molecule type" value="Transcribed_RNA"/>
</dbReference>
<dbReference type="AlphaFoldDB" id="A0A0E9P521"/>
<protein>
    <submittedName>
        <fullName evidence="1">Uncharacterized protein</fullName>
    </submittedName>
</protein>
<organism evidence="1">
    <name type="scientific">Anguilla anguilla</name>
    <name type="common">European freshwater eel</name>
    <name type="synonym">Muraena anguilla</name>
    <dbReference type="NCBI Taxonomy" id="7936"/>
    <lineage>
        <taxon>Eukaryota</taxon>
        <taxon>Metazoa</taxon>
        <taxon>Chordata</taxon>
        <taxon>Craniata</taxon>
        <taxon>Vertebrata</taxon>
        <taxon>Euteleostomi</taxon>
        <taxon>Actinopterygii</taxon>
        <taxon>Neopterygii</taxon>
        <taxon>Teleostei</taxon>
        <taxon>Anguilliformes</taxon>
        <taxon>Anguillidae</taxon>
        <taxon>Anguilla</taxon>
    </lineage>
</organism>
<evidence type="ECO:0000313" key="1">
    <source>
        <dbReference type="EMBL" id="JAG99425.1"/>
    </source>
</evidence>
<accession>A0A0E9P521</accession>
<reference evidence="1" key="1">
    <citation type="submission" date="2014-11" db="EMBL/GenBank/DDBJ databases">
        <authorList>
            <person name="Amaro Gonzalez C."/>
        </authorList>
    </citation>
    <scope>NUCLEOTIDE SEQUENCE</scope>
</reference>
<reference evidence="1" key="2">
    <citation type="journal article" date="2015" name="Fish Shellfish Immunol.">
        <title>Early steps in the European eel (Anguilla anguilla)-Vibrio vulnificus interaction in the gills: Role of the RtxA13 toxin.</title>
        <authorList>
            <person name="Callol A."/>
            <person name="Pajuelo D."/>
            <person name="Ebbesson L."/>
            <person name="Teles M."/>
            <person name="MacKenzie S."/>
            <person name="Amaro C."/>
        </authorList>
    </citation>
    <scope>NUCLEOTIDE SEQUENCE</scope>
</reference>